<dbReference type="Proteomes" id="UP000077202">
    <property type="component" value="Unassembled WGS sequence"/>
</dbReference>
<sequence length="188" mass="20330">MPMSAFATAQAPATRETATAVAAPLPSKPLDYALLCLADELGLAAGFEGRRALTRNQLFVCSGCGRSKSGYGPSLPLPETPTLPANRGVRFGFDPGHEQFGSVPGWALNLMVLDTTTRRDAITTQKKLIIVALADLCAVDMRPFHIVKDSGFMNYTETFLNIGVNSKVNMRVDNILPYPTTIKRNVQT</sequence>
<feature type="domain" description="Hermes trasposase DNA-binding" evidence="1">
    <location>
        <begin position="126"/>
        <end position="181"/>
    </location>
</feature>
<evidence type="ECO:0000313" key="2">
    <source>
        <dbReference type="EMBL" id="OAE23367.1"/>
    </source>
</evidence>
<evidence type="ECO:0000259" key="1">
    <source>
        <dbReference type="Pfam" id="PF10683"/>
    </source>
</evidence>
<organism evidence="2 3">
    <name type="scientific">Marchantia polymorpha subsp. ruderalis</name>
    <dbReference type="NCBI Taxonomy" id="1480154"/>
    <lineage>
        <taxon>Eukaryota</taxon>
        <taxon>Viridiplantae</taxon>
        <taxon>Streptophyta</taxon>
        <taxon>Embryophyta</taxon>
        <taxon>Marchantiophyta</taxon>
        <taxon>Marchantiopsida</taxon>
        <taxon>Marchantiidae</taxon>
        <taxon>Marchantiales</taxon>
        <taxon>Marchantiaceae</taxon>
        <taxon>Marchantia</taxon>
    </lineage>
</organism>
<dbReference type="SUPFAM" id="SSF140996">
    <property type="entry name" value="Hermes dimerisation domain"/>
    <property type="match status" value="1"/>
</dbReference>
<dbReference type="AlphaFoldDB" id="A0A176VRQ8"/>
<dbReference type="Pfam" id="PF10683">
    <property type="entry name" value="DBD_Tnp_Hermes"/>
    <property type="match status" value="1"/>
</dbReference>
<reference evidence="2" key="1">
    <citation type="submission" date="2016-03" db="EMBL/GenBank/DDBJ databases">
        <title>Mechanisms controlling the formation of the plant cell surface in tip-growing cells are functionally conserved among land plants.</title>
        <authorList>
            <person name="Honkanen S."/>
            <person name="Jones V.A."/>
            <person name="Morieri G."/>
            <person name="Champion C."/>
            <person name="Hetherington A.J."/>
            <person name="Kelly S."/>
            <person name="Saint-Marcoux D."/>
            <person name="Proust H."/>
            <person name="Prescott H."/>
            <person name="Dolan L."/>
        </authorList>
    </citation>
    <scope>NUCLEOTIDE SEQUENCE [LARGE SCALE GENOMIC DNA]</scope>
    <source>
        <tissue evidence="2">Whole gametophyte</tissue>
    </source>
</reference>
<proteinExistence type="predicted"/>
<comment type="caution">
    <text evidence="2">The sequence shown here is derived from an EMBL/GenBank/DDBJ whole genome shotgun (WGS) entry which is preliminary data.</text>
</comment>
<dbReference type="InterPro" id="IPR018473">
    <property type="entry name" value="Hermes_transposase_DNA-db"/>
</dbReference>
<accession>A0A176VRQ8</accession>
<dbReference type="EMBL" id="LVLJ01002842">
    <property type="protein sequence ID" value="OAE23367.1"/>
    <property type="molecule type" value="Genomic_DNA"/>
</dbReference>
<keyword evidence="3" id="KW-1185">Reference proteome</keyword>
<protein>
    <recommendedName>
        <fullName evidence="1">Hermes trasposase DNA-binding domain-containing protein</fullName>
    </recommendedName>
</protein>
<gene>
    <name evidence="2" type="ORF">AXG93_1660s1260</name>
</gene>
<dbReference type="Gene3D" id="1.10.10.1070">
    <property type="entry name" value="Zinc finger, BED domain-containing"/>
    <property type="match status" value="1"/>
</dbReference>
<evidence type="ECO:0000313" key="3">
    <source>
        <dbReference type="Proteomes" id="UP000077202"/>
    </source>
</evidence>
<name>A0A176VRQ8_MARPO</name>